<comment type="catalytic activity">
    <reaction evidence="11">
        <text>a 1,2-diacyl-sn-glycero-3-phosphoethanolamine(in) = a 1,2-diacyl-sn-glycero-3-phosphoethanolamine(out)</text>
        <dbReference type="Rhea" id="RHEA:38895"/>
        <dbReference type="ChEBI" id="CHEBI:64612"/>
    </reaction>
</comment>
<feature type="compositionally biased region" description="Polar residues" evidence="13">
    <location>
        <begin position="2345"/>
        <end position="2363"/>
    </location>
</feature>
<dbReference type="Pfam" id="PF13329">
    <property type="entry name" value="ATG2_CAD"/>
    <property type="match status" value="1"/>
</dbReference>
<dbReference type="GO" id="GO:0043495">
    <property type="term" value="F:protein-membrane adaptor activity"/>
    <property type="evidence" value="ECO:0007669"/>
    <property type="project" value="TreeGrafter"/>
</dbReference>
<feature type="region of interest" description="Disordered" evidence="13">
    <location>
        <begin position="2501"/>
        <end position="2523"/>
    </location>
</feature>
<feature type="region of interest" description="Disordered" evidence="13">
    <location>
        <begin position="287"/>
        <end position="326"/>
    </location>
</feature>
<dbReference type="GO" id="GO:0005789">
    <property type="term" value="C:endoplasmic reticulum membrane"/>
    <property type="evidence" value="ECO:0007669"/>
    <property type="project" value="UniProtKB-SubCell"/>
</dbReference>
<feature type="compositionally biased region" description="Low complexity" evidence="13">
    <location>
        <begin position="1261"/>
        <end position="1270"/>
    </location>
</feature>
<dbReference type="GO" id="GO:0000045">
    <property type="term" value="P:autophagosome assembly"/>
    <property type="evidence" value="ECO:0007669"/>
    <property type="project" value="TreeGrafter"/>
</dbReference>
<evidence type="ECO:0000256" key="8">
    <source>
        <dbReference type="ARBA" id="ARBA00023055"/>
    </source>
</evidence>
<evidence type="ECO:0000256" key="2">
    <source>
        <dbReference type="ARBA" id="ARBA00004623"/>
    </source>
</evidence>
<dbReference type="GO" id="GO:0006869">
    <property type="term" value="P:lipid transport"/>
    <property type="evidence" value="ECO:0007669"/>
    <property type="project" value="UniProtKB-KW"/>
</dbReference>
<accession>A0A1V6Q0D4</accession>
<feature type="region of interest" description="Disordered" evidence="13">
    <location>
        <begin position="2345"/>
        <end position="2368"/>
    </location>
</feature>
<dbReference type="GO" id="GO:0032266">
    <property type="term" value="F:phosphatidylinositol-3-phosphate binding"/>
    <property type="evidence" value="ECO:0007669"/>
    <property type="project" value="TreeGrafter"/>
</dbReference>
<dbReference type="Proteomes" id="UP000191672">
    <property type="component" value="Unassembled WGS sequence"/>
</dbReference>
<evidence type="ECO:0000256" key="4">
    <source>
        <dbReference type="ARBA" id="ARBA00018070"/>
    </source>
</evidence>
<comment type="catalytic activity">
    <reaction evidence="12">
        <text>a 1,2-diacyl-sn-glycero-3-phosphocholine(in) = a 1,2-diacyl-sn-glycero-3-phosphocholine(out)</text>
        <dbReference type="Rhea" id="RHEA:38571"/>
        <dbReference type="ChEBI" id="CHEBI:57643"/>
    </reaction>
</comment>
<keyword evidence="9" id="KW-0472">Membrane</keyword>
<feature type="region of interest" description="Disordered" evidence="13">
    <location>
        <begin position="488"/>
        <end position="511"/>
    </location>
</feature>
<evidence type="ECO:0000256" key="13">
    <source>
        <dbReference type="SAM" id="MobiDB-lite"/>
    </source>
</evidence>
<comment type="catalytic activity">
    <reaction evidence="10">
        <text>a 1,2-diacyl-sn-glycero-3-phospho-L-serine(in) = a 1,2-diacyl-sn-glycero-3-phospho-L-serine(out)</text>
        <dbReference type="Rhea" id="RHEA:38663"/>
        <dbReference type="ChEBI" id="CHEBI:57262"/>
    </reaction>
</comment>
<feature type="compositionally biased region" description="Polar residues" evidence="13">
    <location>
        <begin position="410"/>
        <end position="424"/>
    </location>
</feature>
<evidence type="ECO:0000256" key="11">
    <source>
        <dbReference type="ARBA" id="ARBA00024615"/>
    </source>
</evidence>
<feature type="region of interest" description="Disordered" evidence="13">
    <location>
        <begin position="693"/>
        <end position="715"/>
    </location>
</feature>
<feature type="region of interest" description="Disordered" evidence="13">
    <location>
        <begin position="352"/>
        <end position="405"/>
    </location>
</feature>
<feature type="compositionally biased region" description="Polar residues" evidence="13">
    <location>
        <begin position="2426"/>
        <end position="2439"/>
    </location>
</feature>
<feature type="region of interest" description="Disordered" evidence="13">
    <location>
        <begin position="2402"/>
        <end position="2476"/>
    </location>
</feature>
<organism evidence="14 15">
    <name type="scientific">Penicillium antarcticum</name>
    <dbReference type="NCBI Taxonomy" id="416450"/>
    <lineage>
        <taxon>Eukaryota</taxon>
        <taxon>Fungi</taxon>
        <taxon>Dikarya</taxon>
        <taxon>Ascomycota</taxon>
        <taxon>Pezizomycotina</taxon>
        <taxon>Eurotiomycetes</taxon>
        <taxon>Eurotiomycetidae</taxon>
        <taxon>Eurotiales</taxon>
        <taxon>Aspergillaceae</taxon>
        <taxon>Penicillium</taxon>
    </lineage>
</organism>
<evidence type="ECO:0000256" key="6">
    <source>
        <dbReference type="ARBA" id="ARBA00022824"/>
    </source>
</evidence>
<feature type="compositionally biased region" description="Polar residues" evidence="13">
    <location>
        <begin position="2452"/>
        <end position="2461"/>
    </location>
</feature>
<feature type="compositionally biased region" description="Acidic residues" evidence="13">
    <location>
        <begin position="2402"/>
        <end position="2416"/>
    </location>
</feature>
<feature type="region of interest" description="Disordered" evidence="13">
    <location>
        <begin position="647"/>
        <end position="666"/>
    </location>
</feature>
<comment type="subcellular location">
    <subcellularLocation>
        <location evidence="1">Endoplasmic reticulum membrane</location>
        <topology evidence="1">Peripheral membrane protein</topology>
    </subcellularLocation>
    <subcellularLocation>
        <location evidence="2">Preautophagosomal structure membrane</location>
        <topology evidence="2">Peripheral membrane protein</topology>
    </subcellularLocation>
</comment>
<evidence type="ECO:0000256" key="1">
    <source>
        <dbReference type="ARBA" id="ARBA00004406"/>
    </source>
</evidence>
<dbReference type="InterPro" id="IPR026849">
    <property type="entry name" value="ATG2"/>
</dbReference>
<comment type="similarity">
    <text evidence="3">Belongs to the ATG2 family.</text>
</comment>
<dbReference type="GO" id="GO:0061908">
    <property type="term" value="C:phagophore"/>
    <property type="evidence" value="ECO:0007669"/>
    <property type="project" value="TreeGrafter"/>
</dbReference>
<feature type="compositionally biased region" description="Basic and acidic residues" evidence="13">
    <location>
        <begin position="2599"/>
        <end position="2630"/>
    </location>
</feature>
<gene>
    <name evidence="14" type="ORF">PENANT_c021G08173</name>
</gene>
<dbReference type="PANTHER" id="PTHR13190:SF1">
    <property type="entry name" value="AUTOPHAGY-RELATED 2, ISOFORM A"/>
    <property type="match status" value="1"/>
</dbReference>
<feature type="compositionally biased region" description="Polar residues" evidence="13">
    <location>
        <begin position="492"/>
        <end position="509"/>
    </location>
</feature>
<evidence type="ECO:0000313" key="14">
    <source>
        <dbReference type="EMBL" id="OQD82517.1"/>
    </source>
</evidence>
<evidence type="ECO:0000256" key="3">
    <source>
        <dbReference type="ARBA" id="ARBA00009714"/>
    </source>
</evidence>
<keyword evidence="6" id="KW-0256">Endoplasmic reticulum</keyword>
<feature type="region of interest" description="Disordered" evidence="13">
    <location>
        <begin position="2590"/>
        <end position="2633"/>
    </location>
</feature>
<sequence length="2648" mass="290599">MGYFLPSFFQKRLLKYALSRVGLVDTEALDLDNLGIRWGQRSTVELRDVGLKTEKLATLLNLPSSCELLGARIQLLRITIPADIYSSGVICEASGIDVHIRFSSDESSLGKHGKERGTKSASAAVPTATDLAQSFLESEPKEERDELRAAISSQSQVLQHDPLAYGDEEEDELGLGSETTSLPSFVAGFVRGVVDRLQLSIKNVSVRVDMELKQDGMSKRQPEDKPDLVAGLLTVREIDVYGISENTAKPEEGIPSRNGKRLISIVDINVGLISDPMVFSNYSRFAAPPSPTTTRSKESQPSSRAPSPSHPLLDHSDPEPLSMTQSTIFEPPQDLYRSNVTGHDLEASTFSHGRFSDADSEGSHHGGYIEDSQVFGDDPFQDNPGYLDSVIDNQFDDFDDGQPPFIQQSENELAQSGRSDSSPNPERMSLSYDAEHYSQASLRPESLHVRHLYDSHQSQTGSEPHEAVQPVHNVNVYDDNEYNERSHISAAPQPSYTPSPTSERGSTGLQDAVPNADLMESKYFSHDEAQSLYMSAISQEPNRQEPSESFMPNMPGAWESYNSAGDQNSVSDYHSVNIESDDTPKITAPSQEYFVDQTLDHQEQTFVHRDRASTPSSPDIYRINETNKPIFSLDRILVWVPSTFSPLEEEVPSYPSPTPPRQRADSDLIDSTVSFRDSAVEDSLVASKTYASTRFERRSSESPGFGRDAQTPEPYQTSFSISPHEIAVEMFSVSVHFDIATGWLLTKIGQKVLHALSLAGKAPSEKQLPNDRPPPTPPLHLVIHDISVKFLEHVTGYAHSSGDSGSPLPPSYSMEDVILRVTASDLNGRISSQNTTMKLKLGVWRFAFGFASEDLISFNETLKMRESTRDTAASSGDISIALIKSPNLAKVDISTLPLHVNLNVQRLEEVLGWMGGLSTILELGSSISSVSTVKGGQPPPKKRGVHFETPALAPEKVNSDSPLWKVNARIGGISLDVIGETHCLQLTTTAVKIVSRFEGIGIQIDKAKLLGPLLLDDSADSPAKITLNNIRVEFLFAPKEPDLDRLLKLITPSKDKYEEEDDIMLETLLRQRRQGSVLRVTVAGVKAVISDISGLEPLSSLGVELSRLSNVTKYLPEDDRPGILTLVLLRELDGHVHIGGDVGDININLTDAEVAIITMPSLTAAQVGTITVKRNDDEVLVGEALWPPSKFEAALNSRPPVLMARFIPDEMDPTYRIKLHNLLVEYTIPSVTAFLGLGNDKTSGDLASDMANSIANLAEHSMPSPMSGSPRSDKSKSPAKPLKLSVVFRDCVVGLNPRNSPAKGLAVLTNAKFVGSMDGEESAEASLDIRKASLMIIDDVSNNGNAGNLHQRDSAVSQSSQSQAYIDNGYVPVSSISSATAGVKLARLGEGGTKSLDVELRDDLLILETCADSTQTLISIINGLQPPAPPNINVKYRTEVMPIQDMFASFTGDAFAADSLPDSDHDDLTTISEEPYKENELNDEIEYVSDFYPVKRDFAVAGESMEASSHELLDSFRSQYSVSSSIGELDFQDDHFAKQSAVGGTAHRWDSTQNTYGLSNDTKLQRSPLRVRVRDVHVIWNLFDGYDWQRTRDTISKAVKDVETKATERRARGSRVSPSAEDEEESVIGDFLFNSIYIGIPANKDPRELHREINNDIDDLTSETGSYATSTTITGASSRQGRATSKREKKLRLHRSKHHKMTFELKGVCADLVLFPPDSEETQSSLDVRIKDLEIYDHVPTSTWKKFATYMHEAGEKESGTSMVHLEILTVKPIPELAASEIVLKATVLPLRLHVDQDALDFMSRFFEFRDESAEENSKPGDVPFLQRVEINAVQVKLDFKPKRVDYAGLRSGRTTEFMNFFVLDGADMVLRHVIIYGISGFDRMGQTLNDIWMPDVKQNQLPGVLAGLAPIRSLVNVGSGVRDLVVVPMREYKKDGRIVRSFQKGALAFAKTTSNELVKLGAKLAIGTQTVLQGAEDLLTTPSALPEDDNADEDEAKKISLYADQPVGVVQGLRGAFSGLERDLLLARDAIVAVPGEVVESGSAKAAAKAVWKRAPTVILRPAIGVSKAVGQTLLGAGNTLDPSNRRKMEDVSGFTNTRLSRLVPTPGLQVVGGRGFPTVNGSGSITGSLSLHDYRKLLSADPVDHAGGKLKRKTAALHLNRPSALPPSSVSVSSGASTPPLSPSYSHSVISTWSEEPEIGEAQPVHLQPQSPRVTVVSENGTRVRPNNRKRLNTFREKLQKKAQAQAEAKARAQQSDSMLAHTQAVPTVSHGGASFEILNPRKSLDLARIVSYIEDVDGCSMLDNRDSVFSLEHGLDRVSLSQLTDASLPSFYSTNSLFTSMQPDCSTPKPQTTDIPSSSPGIRDHVRSLSEFPYNPHFSHWSQSVQEEPASHIDLIQDTDADTDNDTNADNDDYQNHCPNPYRDTSPQTITSSSETNPPPLSHTETDSRPVSPSQQTFSEESEIGEPGSPVYANGEWAQVNERDRGIFYELEQDFNTPQETPLATPMSSPPYTPFDSNKPSTMTMSAYPYPKPPPFTYTNHYSTPSTPSYSHPHSPSDADAYSYDPVYLDPHVQSVLAAANAENMGLRSASGSARALEELQRRTGERERGLSPRFEFQRRKSDERKMSFSQRKGFRKFFSWRSGN</sequence>
<feature type="compositionally biased region" description="Basic and acidic residues" evidence="13">
    <location>
        <begin position="354"/>
        <end position="368"/>
    </location>
</feature>
<feature type="region of interest" description="Disordered" evidence="13">
    <location>
        <begin position="2163"/>
        <end position="2185"/>
    </location>
</feature>
<feature type="region of interest" description="Disordered" evidence="13">
    <location>
        <begin position="410"/>
        <end position="429"/>
    </location>
</feature>
<keyword evidence="7" id="KW-0072">Autophagy</keyword>
<dbReference type="GO" id="GO:0000422">
    <property type="term" value="P:autophagy of mitochondrion"/>
    <property type="evidence" value="ECO:0007669"/>
    <property type="project" value="TreeGrafter"/>
</dbReference>
<evidence type="ECO:0000256" key="7">
    <source>
        <dbReference type="ARBA" id="ARBA00023006"/>
    </source>
</evidence>
<dbReference type="GO" id="GO:0061723">
    <property type="term" value="P:glycophagy"/>
    <property type="evidence" value="ECO:0007669"/>
    <property type="project" value="TreeGrafter"/>
</dbReference>
<protein>
    <recommendedName>
        <fullName evidence="4">Autophagy-related protein 2</fullName>
    </recommendedName>
</protein>
<evidence type="ECO:0000256" key="12">
    <source>
        <dbReference type="ARBA" id="ARBA00024631"/>
    </source>
</evidence>
<dbReference type="GO" id="GO:0034727">
    <property type="term" value="P:piecemeal microautophagy of the nucleus"/>
    <property type="evidence" value="ECO:0007669"/>
    <property type="project" value="TreeGrafter"/>
</dbReference>
<feature type="compositionally biased region" description="Low complexity" evidence="13">
    <location>
        <begin position="2164"/>
        <end position="2181"/>
    </location>
</feature>
<comment type="caution">
    <text evidence="14">The sequence shown here is derived from an EMBL/GenBank/DDBJ whole genome shotgun (WGS) entry which is preliminary data.</text>
</comment>
<proteinExistence type="inferred from homology"/>
<dbReference type="GO" id="GO:0034045">
    <property type="term" value="C:phagophore assembly site membrane"/>
    <property type="evidence" value="ECO:0007669"/>
    <property type="project" value="UniProtKB-SubCell"/>
</dbReference>
<dbReference type="EMBL" id="MDYN01000021">
    <property type="protein sequence ID" value="OQD82517.1"/>
    <property type="molecule type" value="Genomic_DNA"/>
</dbReference>
<keyword evidence="15" id="KW-1185">Reference proteome</keyword>
<evidence type="ECO:0000256" key="5">
    <source>
        <dbReference type="ARBA" id="ARBA00022448"/>
    </source>
</evidence>
<keyword evidence="8" id="KW-0445">Lipid transport</keyword>
<feature type="region of interest" description="Disordered" evidence="13">
    <location>
        <begin position="1259"/>
        <end position="1279"/>
    </location>
</feature>
<evidence type="ECO:0000256" key="9">
    <source>
        <dbReference type="ARBA" id="ARBA00023136"/>
    </source>
</evidence>
<evidence type="ECO:0000313" key="15">
    <source>
        <dbReference type="Proteomes" id="UP000191672"/>
    </source>
</evidence>
<dbReference type="PANTHER" id="PTHR13190">
    <property type="entry name" value="AUTOPHAGY-RELATED 2, ISOFORM A"/>
    <property type="match status" value="1"/>
</dbReference>
<name>A0A1V6Q0D4_9EURO</name>
<evidence type="ECO:0000256" key="10">
    <source>
        <dbReference type="ARBA" id="ARBA00024479"/>
    </source>
</evidence>
<keyword evidence="5" id="KW-0813">Transport</keyword>
<dbReference type="GO" id="GO:0061709">
    <property type="term" value="P:reticulophagy"/>
    <property type="evidence" value="ECO:0007669"/>
    <property type="project" value="TreeGrafter"/>
</dbReference>
<reference evidence="15" key="1">
    <citation type="journal article" date="2017" name="Nat. Microbiol.">
        <title>Global analysis of biosynthetic gene clusters reveals vast potential of secondary metabolite production in Penicillium species.</title>
        <authorList>
            <person name="Nielsen J.C."/>
            <person name="Grijseels S."/>
            <person name="Prigent S."/>
            <person name="Ji B."/>
            <person name="Dainat J."/>
            <person name="Nielsen K.F."/>
            <person name="Frisvad J.C."/>
            <person name="Workman M."/>
            <person name="Nielsen J."/>
        </authorList>
    </citation>
    <scope>NUCLEOTIDE SEQUENCE [LARGE SCALE GENOMIC DNA]</scope>
    <source>
        <strain evidence="15">IBT 31811</strain>
    </source>
</reference>
<dbReference type="STRING" id="416450.A0A1V6Q0D4"/>